<keyword evidence="7 10" id="KW-0594">Phospholipid biosynthesis</keyword>
<evidence type="ECO:0000256" key="1">
    <source>
        <dbReference type="ARBA" id="ARBA00005042"/>
    </source>
</evidence>
<keyword evidence="10" id="KW-0067">ATP-binding</keyword>
<keyword evidence="5" id="KW-0677">Repeat</keyword>
<dbReference type="GO" id="GO:0008444">
    <property type="term" value="F:CDP-diacylglycerol-glycerol-3-phosphate 3-phosphatidyltransferase activity"/>
    <property type="evidence" value="ECO:0007669"/>
    <property type="project" value="UniProtKB-EC"/>
</dbReference>
<keyword evidence="13" id="KW-1185">Reference proteome</keyword>
<protein>
    <recommendedName>
        <fullName evidence="10">CDP-diacylglycerol--glycerol-3-phosphate 3-phosphatidyltransferase</fullName>
        <ecNumber evidence="10">2.7.8.5</ecNumber>
    </recommendedName>
</protein>
<reference evidence="12" key="1">
    <citation type="submission" date="2010-02" db="EMBL/GenBank/DDBJ databases">
        <title>Sequencing and annotation of the Blastocystis hominis genome.</title>
        <authorList>
            <person name="Wincker P."/>
        </authorList>
    </citation>
    <scope>NUCLEOTIDE SEQUENCE</scope>
    <source>
        <strain evidence="12">Singapore isolate B</strain>
    </source>
</reference>
<accession>D8M6I3</accession>
<dbReference type="InParanoid" id="D8M6I3"/>
<proteinExistence type="inferred from homology"/>
<keyword evidence="10" id="KW-0496">Mitochondrion</keyword>
<evidence type="ECO:0000313" key="13">
    <source>
        <dbReference type="Proteomes" id="UP000008312"/>
    </source>
</evidence>
<dbReference type="Proteomes" id="UP000008312">
    <property type="component" value="Unassembled WGS sequence"/>
</dbReference>
<evidence type="ECO:0000256" key="2">
    <source>
        <dbReference type="ARBA" id="ARBA00010682"/>
    </source>
</evidence>
<name>D8M6I3_BLAHO</name>
<dbReference type="SUPFAM" id="SSF56024">
    <property type="entry name" value="Phospholipase D/nuclease"/>
    <property type="match status" value="1"/>
</dbReference>
<dbReference type="EMBL" id="FN668661">
    <property type="protein sequence ID" value="CBK23736.2"/>
    <property type="molecule type" value="Genomic_DNA"/>
</dbReference>
<dbReference type="GeneID" id="24920654"/>
<evidence type="ECO:0000256" key="8">
    <source>
        <dbReference type="ARBA" id="ARBA00023264"/>
    </source>
</evidence>
<evidence type="ECO:0000256" key="6">
    <source>
        <dbReference type="ARBA" id="ARBA00023098"/>
    </source>
</evidence>
<dbReference type="InterPro" id="IPR001736">
    <property type="entry name" value="PLipase_D/transphosphatidylase"/>
</dbReference>
<dbReference type="GO" id="GO:0032049">
    <property type="term" value="P:cardiolipin biosynthetic process"/>
    <property type="evidence" value="ECO:0007669"/>
    <property type="project" value="InterPro"/>
</dbReference>
<comment type="subcellular location">
    <subcellularLocation>
        <location evidence="10">Mitochondrion</location>
    </subcellularLocation>
</comment>
<keyword evidence="6 10" id="KW-0443">Lipid metabolism</keyword>
<dbReference type="OrthoDB" id="10250191at2759"/>
<evidence type="ECO:0000256" key="4">
    <source>
        <dbReference type="ARBA" id="ARBA00022679"/>
    </source>
</evidence>
<keyword evidence="10" id="KW-0547">Nucleotide-binding</keyword>
<evidence type="ECO:0000256" key="9">
    <source>
        <dbReference type="ARBA" id="ARBA00048586"/>
    </source>
</evidence>
<comment type="function">
    <text evidence="10">Functions in the biosynthesis of the anionic phospholipids phosphatidylglycerol and cardiolipin.</text>
</comment>
<feature type="domain" description="PLD phosphodiesterase" evidence="11">
    <location>
        <begin position="41"/>
        <end position="67"/>
    </location>
</feature>
<dbReference type="Gene3D" id="3.30.870.10">
    <property type="entry name" value="Endonuclease Chain A"/>
    <property type="match status" value="1"/>
</dbReference>
<comment type="catalytic activity">
    <reaction evidence="9 10">
        <text>a CDP-1,2-diacyl-sn-glycerol + sn-glycerol 3-phosphate = a 1,2-diacyl-sn-glycero-3-phospho-(1'-sn-glycero-3'-phosphate) + CMP + H(+)</text>
        <dbReference type="Rhea" id="RHEA:12593"/>
        <dbReference type="ChEBI" id="CHEBI:15378"/>
        <dbReference type="ChEBI" id="CHEBI:57597"/>
        <dbReference type="ChEBI" id="CHEBI:58332"/>
        <dbReference type="ChEBI" id="CHEBI:60110"/>
        <dbReference type="ChEBI" id="CHEBI:60377"/>
        <dbReference type="EC" id="2.7.8.5"/>
    </reaction>
</comment>
<comment type="pathway">
    <text evidence="1 10">Phospholipid metabolism; phosphatidylglycerol biosynthesis; phosphatidylglycerol from CDP-diacylglycerol: step 1/2.</text>
</comment>
<gene>
    <name evidence="12" type="ORF">GSBLH_T00003563001</name>
</gene>
<sequence length="132" mass="15380">MEKGLLSVSVQVIIRHNVYLYTPVLSENLVTQFLPPRWNEILSVYHIKSYIFDNNMIISGANLSNDYFTTRIDRYVLFENCPDLINYYEKFSLSFFLLNPSFFAILSEYCSTISAESGRVSRYSVFSGYFAM</sequence>
<keyword evidence="4 10" id="KW-0808">Transferase</keyword>
<dbReference type="RefSeq" id="XP_012897784.1">
    <property type="nucleotide sequence ID" value="XM_013042330.1"/>
</dbReference>
<dbReference type="PANTHER" id="PTHR12586:SF1">
    <property type="entry name" value="CDP-DIACYLGLYCEROL--GLYCEROL-3-PHOSPHATE 3-PHOSPHATIDYLTRANSFERASE, MITOCHONDRIAL"/>
    <property type="match status" value="1"/>
</dbReference>
<dbReference type="EC" id="2.7.8.5" evidence="10"/>
<dbReference type="InterPro" id="IPR016270">
    <property type="entry name" value="PGS1"/>
</dbReference>
<keyword evidence="8 10" id="KW-1208">Phospholipid metabolism</keyword>
<dbReference type="PROSITE" id="PS50035">
    <property type="entry name" value="PLD"/>
    <property type="match status" value="1"/>
</dbReference>
<evidence type="ECO:0000259" key="11">
    <source>
        <dbReference type="PROSITE" id="PS50035"/>
    </source>
</evidence>
<organism evidence="12">
    <name type="scientific">Blastocystis hominis</name>
    <dbReference type="NCBI Taxonomy" id="12968"/>
    <lineage>
        <taxon>Eukaryota</taxon>
        <taxon>Sar</taxon>
        <taxon>Stramenopiles</taxon>
        <taxon>Bigyra</taxon>
        <taxon>Opalozoa</taxon>
        <taxon>Opalinata</taxon>
        <taxon>Blastocystidae</taxon>
        <taxon>Blastocystis</taxon>
    </lineage>
</organism>
<comment type="similarity">
    <text evidence="2 10">Belongs to the CDP-alcohol phosphatidyltransferase class-II family.</text>
</comment>
<dbReference type="GO" id="GO:0005739">
    <property type="term" value="C:mitochondrion"/>
    <property type="evidence" value="ECO:0007669"/>
    <property type="project" value="UniProtKB-SubCell"/>
</dbReference>
<evidence type="ECO:0000256" key="5">
    <source>
        <dbReference type="ARBA" id="ARBA00022737"/>
    </source>
</evidence>
<dbReference type="PANTHER" id="PTHR12586">
    <property type="entry name" value="CDP-DIACYLGLYCEROL--SERINE O-PHOSPHATIDYLTRANSFERASE"/>
    <property type="match status" value="1"/>
</dbReference>
<evidence type="ECO:0000256" key="10">
    <source>
        <dbReference type="RuleBase" id="RU365024"/>
    </source>
</evidence>
<evidence type="ECO:0000313" key="12">
    <source>
        <dbReference type="EMBL" id="CBK23736.2"/>
    </source>
</evidence>
<evidence type="ECO:0000256" key="3">
    <source>
        <dbReference type="ARBA" id="ARBA00022516"/>
    </source>
</evidence>
<dbReference type="UniPathway" id="UPA00084">
    <property type="reaction ID" value="UER00503"/>
</dbReference>
<evidence type="ECO:0000256" key="7">
    <source>
        <dbReference type="ARBA" id="ARBA00023209"/>
    </source>
</evidence>
<dbReference type="AlphaFoldDB" id="D8M6I3"/>
<keyword evidence="3 10" id="KW-0444">Lipid biosynthesis</keyword>
<dbReference type="GO" id="GO:0005524">
    <property type="term" value="F:ATP binding"/>
    <property type="evidence" value="ECO:0007669"/>
    <property type="project" value="UniProtKB-KW"/>
</dbReference>